<gene>
    <name evidence="2" type="ORF">H9636_13410</name>
</gene>
<dbReference type="Proteomes" id="UP000640930">
    <property type="component" value="Unassembled WGS sequence"/>
</dbReference>
<evidence type="ECO:0000313" key="3">
    <source>
        <dbReference type="Proteomes" id="UP000640930"/>
    </source>
</evidence>
<dbReference type="Pfam" id="PF12867">
    <property type="entry name" value="DinB_2"/>
    <property type="match status" value="1"/>
</dbReference>
<sequence>MHKNKEQLLMHYENSIEWAKTLLQLTDTEWRTPIAKDKWTIAEIIGHFPAWDQFVLKKRIPYFFTHQELPKAPNENQLNDQSSKESKEMTKEEVIAAFVAERRRLVIAINNIEDELWDQQIQVGETSLTISDYFHGFIKHDLHHFKHVEALRTTLK</sequence>
<dbReference type="InterPro" id="IPR034660">
    <property type="entry name" value="DinB/YfiT-like"/>
</dbReference>
<reference evidence="2 3" key="1">
    <citation type="submission" date="2020-08" db="EMBL/GenBank/DDBJ databases">
        <title>A Genomic Blueprint of the Chicken Gut Microbiome.</title>
        <authorList>
            <person name="Gilroy R."/>
            <person name="Ravi A."/>
            <person name="Getino M."/>
            <person name="Pursley I."/>
            <person name="Horton D.L."/>
            <person name="Alikhan N.-F."/>
            <person name="Baker D."/>
            <person name="Gharbi K."/>
            <person name="Hall N."/>
            <person name="Watson M."/>
            <person name="Adriaenssens E.M."/>
            <person name="Foster-Nyarko E."/>
            <person name="Jarju S."/>
            <person name="Secka A."/>
            <person name="Antonio M."/>
            <person name="Oren A."/>
            <person name="Chaudhuri R."/>
            <person name="La Ragione R.M."/>
            <person name="Hildebrand F."/>
            <person name="Pallen M.J."/>
        </authorList>
    </citation>
    <scope>NUCLEOTIDE SEQUENCE [LARGE SCALE GENOMIC DNA]</scope>
    <source>
        <strain evidence="2 3">Re31</strain>
    </source>
</reference>
<feature type="domain" description="DinB-like" evidence="1">
    <location>
        <begin position="20"/>
        <end position="146"/>
    </location>
</feature>
<keyword evidence="3" id="KW-1185">Reference proteome</keyword>
<name>A0ABR8XEK3_9BACL</name>
<organism evidence="2 3">
    <name type="scientific">Ureibacillus galli</name>
    <dbReference type="NCBI Taxonomy" id="2762222"/>
    <lineage>
        <taxon>Bacteria</taxon>
        <taxon>Bacillati</taxon>
        <taxon>Bacillota</taxon>
        <taxon>Bacilli</taxon>
        <taxon>Bacillales</taxon>
        <taxon>Caryophanaceae</taxon>
        <taxon>Ureibacillus</taxon>
    </lineage>
</organism>
<proteinExistence type="predicted"/>
<dbReference type="InterPro" id="IPR024775">
    <property type="entry name" value="DinB-like"/>
</dbReference>
<protein>
    <submittedName>
        <fullName evidence="2">DinB family protein</fullName>
    </submittedName>
</protein>
<dbReference type="EMBL" id="JACSQA010000022">
    <property type="protein sequence ID" value="MBD8027650.1"/>
    <property type="molecule type" value="Genomic_DNA"/>
</dbReference>
<evidence type="ECO:0000313" key="2">
    <source>
        <dbReference type="EMBL" id="MBD8027650.1"/>
    </source>
</evidence>
<evidence type="ECO:0000259" key="1">
    <source>
        <dbReference type="Pfam" id="PF12867"/>
    </source>
</evidence>
<accession>A0ABR8XEK3</accession>
<comment type="caution">
    <text evidence="2">The sequence shown here is derived from an EMBL/GenBank/DDBJ whole genome shotgun (WGS) entry which is preliminary data.</text>
</comment>
<dbReference type="RefSeq" id="WP_191708081.1">
    <property type="nucleotide sequence ID" value="NZ_JACSQA010000022.1"/>
</dbReference>
<dbReference type="SUPFAM" id="SSF109854">
    <property type="entry name" value="DinB/YfiT-like putative metalloenzymes"/>
    <property type="match status" value="1"/>
</dbReference>
<dbReference type="Gene3D" id="1.20.120.450">
    <property type="entry name" value="dinb family like domain"/>
    <property type="match status" value="1"/>
</dbReference>